<dbReference type="Pfam" id="PF13472">
    <property type="entry name" value="Lipase_GDSL_2"/>
    <property type="match status" value="1"/>
</dbReference>
<comment type="caution">
    <text evidence="4">The sequence shown here is derived from an EMBL/GenBank/DDBJ whole genome shotgun (WGS) entry which is preliminary data.</text>
</comment>
<dbReference type="EMBL" id="JACOPR010000002">
    <property type="protein sequence ID" value="MBC5729938.1"/>
    <property type="molecule type" value="Genomic_DNA"/>
</dbReference>
<accession>A0ABR7HR05</accession>
<feature type="chain" id="PRO_5045950591" description="SGNH hydrolase-type esterase domain-containing protein" evidence="2">
    <location>
        <begin position="21"/>
        <end position="282"/>
    </location>
</feature>
<keyword evidence="2" id="KW-0732">Signal</keyword>
<feature type="compositionally biased region" description="Pro residues" evidence="1">
    <location>
        <begin position="55"/>
        <end position="64"/>
    </location>
</feature>
<dbReference type="RefSeq" id="WP_186963078.1">
    <property type="nucleotide sequence ID" value="NZ_JACOPR010000002.1"/>
</dbReference>
<dbReference type="Gene3D" id="3.40.50.1110">
    <property type="entry name" value="SGNH hydrolase"/>
    <property type="match status" value="1"/>
</dbReference>
<dbReference type="InterPro" id="IPR036514">
    <property type="entry name" value="SGNH_hydro_sf"/>
</dbReference>
<dbReference type="Proteomes" id="UP000660021">
    <property type="component" value="Unassembled WGS sequence"/>
</dbReference>
<evidence type="ECO:0000313" key="4">
    <source>
        <dbReference type="EMBL" id="MBC5729938.1"/>
    </source>
</evidence>
<evidence type="ECO:0000259" key="3">
    <source>
        <dbReference type="Pfam" id="PF13472"/>
    </source>
</evidence>
<feature type="signal peptide" evidence="2">
    <location>
        <begin position="1"/>
        <end position="20"/>
    </location>
</feature>
<feature type="compositionally biased region" description="Low complexity" evidence="1">
    <location>
        <begin position="34"/>
        <end position="54"/>
    </location>
</feature>
<proteinExistence type="predicted"/>
<evidence type="ECO:0000256" key="1">
    <source>
        <dbReference type="SAM" id="MobiDB-lite"/>
    </source>
</evidence>
<keyword evidence="5" id="KW-1185">Reference proteome</keyword>
<gene>
    <name evidence="4" type="ORF">H8S34_03705</name>
</gene>
<evidence type="ECO:0000313" key="5">
    <source>
        <dbReference type="Proteomes" id="UP000660021"/>
    </source>
</evidence>
<organism evidence="4 5">
    <name type="scientific">Pseudoflavonifractor hominis</name>
    <dbReference type="NCBI Taxonomy" id="2763059"/>
    <lineage>
        <taxon>Bacteria</taxon>
        <taxon>Bacillati</taxon>
        <taxon>Bacillota</taxon>
        <taxon>Clostridia</taxon>
        <taxon>Eubacteriales</taxon>
        <taxon>Oscillospiraceae</taxon>
        <taxon>Pseudoflavonifractor</taxon>
    </lineage>
</organism>
<name>A0ABR7HR05_9FIRM</name>
<reference evidence="4 5" key="1">
    <citation type="submission" date="2020-08" db="EMBL/GenBank/DDBJ databases">
        <title>Genome public.</title>
        <authorList>
            <person name="Liu C."/>
            <person name="Sun Q."/>
        </authorList>
    </citation>
    <scope>NUCLEOTIDE SEQUENCE [LARGE SCALE GENOMIC DNA]</scope>
    <source>
        <strain evidence="4 5">New-38</strain>
    </source>
</reference>
<feature type="domain" description="SGNH hydrolase-type esterase" evidence="3">
    <location>
        <begin position="94"/>
        <end position="261"/>
    </location>
</feature>
<dbReference type="SUPFAM" id="SSF52266">
    <property type="entry name" value="SGNH hydrolase"/>
    <property type="match status" value="1"/>
</dbReference>
<protein>
    <recommendedName>
        <fullName evidence="3">SGNH hydrolase-type esterase domain-containing protein</fullName>
    </recommendedName>
</protein>
<dbReference type="InterPro" id="IPR013830">
    <property type="entry name" value="SGNH_hydro"/>
</dbReference>
<feature type="region of interest" description="Disordered" evidence="1">
    <location>
        <begin position="23"/>
        <end position="64"/>
    </location>
</feature>
<sequence>MCAFFLTLAGSFAVVSRTLAAAASHPSPPYDSRPTPAAAPSPSLSAPPTASAPPATLPPVPSPTATPAPPAYDYAVPVPASQAVSLDWFSDAAFLGDSRTEGLLLYTKVRPAGRLAYRGMNLQTARSKAFLPSHGKRLSALEALQEQRFSKLYLGLGLNDLGWRSPEGFYLQYAQLIDQIRQLQPQAQIYLQTLLPVTSRKSNEGIFTNAKITAYNQKLQLLAQQKELFLLDIWSQFADASGTLPAQESSDGIHLFPNAYEKWLSYLQTHTVAFDSGKEGAP</sequence>
<evidence type="ECO:0000256" key="2">
    <source>
        <dbReference type="SAM" id="SignalP"/>
    </source>
</evidence>